<dbReference type="InterPro" id="IPR000909">
    <property type="entry name" value="PLipase_C_PInositol-sp_X_dom"/>
</dbReference>
<dbReference type="InterPro" id="IPR017946">
    <property type="entry name" value="PLC-like_Pdiesterase_TIM-brl"/>
</dbReference>
<dbReference type="SUPFAM" id="SSF51695">
    <property type="entry name" value="PLC-like phosphodiesterases"/>
    <property type="match status" value="1"/>
</dbReference>
<dbReference type="GO" id="GO:0006629">
    <property type="term" value="P:lipid metabolic process"/>
    <property type="evidence" value="ECO:0007669"/>
    <property type="project" value="InterPro"/>
</dbReference>
<gene>
    <name evidence="2" type="ORF">CSOJ01_13145</name>
</gene>
<keyword evidence="3" id="KW-1185">Reference proteome</keyword>
<name>A0A8H6ITH7_9PEZI</name>
<dbReference type="Proteomes" id="UP000652219">
    <property type="component" value="Unassembled WGS sequence"/>
</dbReference>
<protein>
    <recommendedName>
        <fullName evidence="1">Phosphatidylinositol-specific phospholipase C X domain-containing protein</fullName>
    </recommendedName>
</protein>
<dbReference type="PROSITE" id="PS50007">
    <property type="entry name" value="PIPLC_X_DOMAIN"/>
    <property type="match status" value="1"/>
</dbReference>
<dbReference type="EMBL" id="WIGN01000367">
    <property type="protein sequence ID" value="KAF6796485.1"/>
    <property type="molecule type" value="Genomic_DNA"/>
</dbReference>
<evidence type="ECO:0000259" key="1">
    <source>
        <dbReference type="Pfam" id="PF00388"/>
    </source>
</evidence>
<reference evidence="2 3" key="1">
    <citation type="journal article" date="2020" name="Phytopathology">
        <title>Genome Sequence Resources of Colletotrichum truncatum, C. plurivorum, C. musicola, and C. sojae: Four Species Pathogenic to Soybean (Glycine max).</title>
        <authorList>
            <person name="Rogerio F."/>
            <person name="Boufleur T.R."/>
            <person name="Ciampi-Guillardi M."/>
            <person name="Sukno S.A."/>
            <person name="Thon M.R."/>
            <person name="Massola Junior N.S."/>
            <person name="Baroncelli R."/>
        </authorList>
    </citation>
    <scope>NUCLEOTIDE SEQUENCE [LARGE SCALE GENOMIC DNA]</scope>
    <source>
        <strain evidence="2 3">LFN0009</strain>
    </source>
</reference>
<dbReference type="Gene3D" id="3.20.20.190">
    <property type="entry name" value="Phosphatidylinositol (PI) phosphodiesterase"/>
    <property type="match status" value="1"/>
</dbReference>
<dbReference type="Pfam" id="PF00388">
    <property type="entry name" value="PI-PLC-X"/>
    <property type="match status" value="1"/>
</dbReference>
<dbReference type="GO" id="GO:0008081">
    <property type="term" value="F:phosphoric diester hydrolase activity"/>
    <property type="evidence" value="ECO:0007669"/>
    <property type="project" value="InterPro"/>
</dbReference>
<accession>A0A8H6ITH7</accession>
<comment type="caution">
    <text evidence="2">The sequence shown here is derived from an EMBL/GenBank/DDBJ whole genome shotgun (WGS) entry which is preliminary data.</text>
</comment>
<feature type="domain" description="Phosphatidylinositol-specific phospholipase C X" evidence="1">
    <location>
        <begin position="163"/>
        <end position="285"/>
    </location>
</feature>
<evidence type="ECO:0000313" key="3">
    <source>
        <dbReference type="Proteomes" id="UP000652219"/>
    </source>
</evidence>
<organism evidence="2 3">
    <name type="scientific">Colletotrichum sojae</name>
    <dbReference type="NCBI Taxonomy" id="2175907"/>
    <lineage>
        <taxon>Eukaryota</taxon>
        <taxon>Fungi</taxon>
        <taxon>Dikarya</taxon>
        <taxon>Ascomycota</taxon>
        <taxon>Pezizomycotina</taxon>
        <taxon>Sordariomycetes</taxon>
        <taxon>Hypocreomycetidae</taxon>
        <taxon>Glomerellales</taxon>
        <taxon>Glomerellaceae</taxon>
        <taxon>Colletotrichum</taxon>
        <taxon>Colletotrichum orchidearum species complex</taxon>
    </lineage>
</organism>
<proteinExistence type="predicted"/>
<dbReference type="AlphaFoldDB" id="A0A8H6ITH7"/>
<evidence type="ECO:0000313" key="2">
    <source>
        <dbReference type="EMBL" id="KAF6796485.1"/>
    </source>
</evidence>
<sequence length="433" mass="49692">MAVGITNEIDVNLRKPFGELRKKYPHHHILMWMQDGVDFKPMPGARWIKHDQGRLHSYNPLARTTCFYEYYVILAGTFQCTDPKLTKETAKLAVAKTEGAHENWSMRQYEFKLQEDFGATWMKYLDEDLSLESLTLPGTRRSSAVAKDVTEAWLEPNVDHDDAVKENMLLMHMHHEDTIRKQLHRGIRLLELGCSEGHDFIAYDDLTIAGQEVENALATIKKFLKVNDSETVLALFSRSCAHLDCTSPKTSFDAHMRELFSDRDTFYVDTKWPTLREAKGKIVVLRGWNSEPGEDWCLDFRPVLARQAGVPQYGCTAAEISSAADLVEARWKQISSDLESKHLARRIVLGACLRHAPTDDRPWILHSSTASRLQNKMKEHISQRDGQMKGIWFWGDFMREETNAAIAKLNHFGPGDHEVSRSKSIIKRPIIKW</sequence>